<dbReference type="Proteomes" id="UP000578819">
    <property type="component" value="Unassembled WGS sequence"/>
</dbReference>
<dbReference type="Pfam" id="PF14015">
    <property type="entry name" value="DUF4231"/>
    <property type="match status" value="1"/>
</dbReference>
<evidence type="ECO:0000313" key="3">
    <source>
        <dbReference type="Proteomes" id="UP000578819"/>
    </source>
</evidence>
<organism evidence="2 3">
    <name type="scientific">Micromonospora polyrhachis</name>
    <dbReference type="NCBI Taxonomy" id="1282883"/>
    <lineage>
        <taxon>Bacteria</taxon>
        <taxon>Bacillati</taxon>
        <taxon>Actinomycetota</taxon>
        <taxon>Actinomycetes</taxon>
        <taxon>Micromonosporales</taxon>
        <taxon>Micromonosporaceae</taxon>
        <taxon>Micromonospora</taxon>
    </lineage>
</organism>
<evidence type="ECO:0000313" key="2">
    <source>
        <dbReference type="EMBL" id="MBB4959372.1"/>
    </source>
</evidence>
<dbReference type="EMBL" id="JACHJW010000001">
    <property type="protein sequence ID" value="MBB4959372.1"/>
    <property type="molecule type" value="Genomic_DNA"/>
</dbReference>
<dbReference type="NCBIfam" id="NF033634">
    <property type="entry name" value="SLATT_1"/>
    <property type="match status" value="1"/>
</dbReference>
<dbReference type="RefSeq" id="WP_246446557.1">
    <property type="nucleotide sequence ID" value="NZ_JACHJW010000001.1"/>
</dbReference>
<proteinExistence type="predicted"/>
<comment type="caution">
    <text evidence="2">The sequence shown here is derived from an EMBL/GenBank/DDBJ whole genome shotgun (WGS) entry which is preliminary data.</text>
</comment>
<accession>A0A7W7WQD7</accession>
<feature type="transmembrane region" description="Helical" evidence="1">
    <location>
        <begin position="203"/>
        <end position="222"/>
    </location>
</feature>
<feature type="transmembrane region" description="Helical" evidence="1">
    <location>
        <begin position="179"/>
        <end position="197"/>
    </location>
</feature>
<protein>
    <submittedName>
        <fullName evidence="2">Uncharacterized protein</fullName>
    </submittedName>
</protein>
<feature type="transmembrane region" description="Helical" evidence="1">
    <location>
        <begin position="57"/>
        <end position="78"/>
    </location>
</feature>
<name>A0A7W7WQD7_9ACTN</name>
<feature type="transmembrane region" description="Helical" evidence="1">
    <location>
        <begin position="90"/>
        <end position="108"/>
    </location>
</feature>
<keyword evidence="1" id="KW-0812">Transmembrane</keyword>
<reference evidence="2 3" key="1">
    <citation type="submission" date="2020-08" db="EMBL/GenBank/DDBJ databases">
        <title>Sequencing the genomes of 1000 actinobacteria strains.</title>
        <authorList>
            <person name="Klenk H.-P."/>
        </authorList>
    </citation>
    <scope>NUCLEOTIDE SEQUENCE [LARGE SCALE GENOMIC DNA]</scope>
    <source>
        <strain evidence="2 3">DSM 45886</strain>
    </source>
</reference>
<keyword evidence="1" id="KW-1133">Transmembrane helix</keyword>
<gene>
    <name evidence="2" type="ORF">FHR38_003105</name>
</gene>
<sequence length="292" mass="32953">MWSKMSQLWKKKSGTTNEENWNQVISDGSKSWHPDHVRSLILDAEEKLHLQGLWRKVGIAWIFVGNVALVAIATVATFSDFGQLTRFSTQLYIACAVSLLASPALAYWQYKRMRKTRIIIKKLHVVRRRTQADLDTSMSSGDDGALLAQKRYRDDVPDLISQFREDAGRTRGIHNRFQSVIIIGSVATSAIATASVAFSQARWLTVAASAAVGLSAGFTGYFKYHERSFNSQQTADAIEREYEAVELRVGKYAGLDEEAAYALFADCVERLRDEQNKRQQQLDQPAEVKREE</sequence>
<dbReference type="AlphaFoldDB" id="A0A7W7WQD7"/>
<keyword evidence="1" id="KW-0472">Membrane</keyword>
<dbReference type="InterPro" id="IPR025325">
    <property type="entry name" value="DUF4231"/>
</dbReference>
<evidence type="ECO:0000256" key="1">
    <source>
        <dbReference type="SAM" id="Phobius"/>
    </source>
</evidence>
<keyword evidence="3" id="KW-1185">Reference proteome</keyword>